<dbReference type="EMBL" id="BAABFA010000005">
    <property type="protein sequence ID" value="GAA4461875.1"/>
    <property type="molecule type" value="Genomic_DNA"/>
</dbReference>
<accession>A0ABP8N8S1</accession>
<evidence type="ECO:0000313" key="2">
    <source>
        <dbReference type="EMBL" id="GAA4461875.1"/>
    </source>
</evidence>
<protein>
    <recommendedName>
        <fullName evidence="4">DUF4190 domain-containing protein</fullName>
    </recommendedName>
</protein>
<keyword evidence="3" id="KW-1185">Reference proteome</keyword>
<organism evidence="2 3">
    <name type="scientific">Nemorincola caseinilytica</name>
    <dbReference type="NCBI Taxonomy" id="2054315"/>
    <lineage>
        <taxon>Bacteria</taxon>
        <taxon>Pseudomonadati</taxon>
        <taxon>Bacteroidota</taxon>
        <taxon>Chitinophagia</taxon>
        <taxon>Chitinophagales</taxon>
        <taxon>Chitinophagaceae</taxon>
        <taxon>Nemorincola</taxon>
    </lineage>
</organism>
<evidence type="ECO:0000313" key="3">
    <source>
        <dbReference type="Proteomes" id="UP001500067"/>
    </source>
</evidence>
<comment type="caution">
    <text evidence="2">The sequence shown here is derived from an EMBL/GenBank/DDBJ whole genome shotgun (WGS) entry which is preliminary data.</text>
</comment>
<gene>
    <name evidence="2" type="ORF">GCM10023093_07400</name>
</gene>
<evidence type="ECO:0008006" key="4">
    <source>
        <dbReference type="Google" id="ProtNLM"/>
    </source>
</evidence>
<dbReference type="PROSITE" id="PS51257">
    <property type="entry name" value="PROKAR_LIPOPROTEIN"/>
    <property type="match status" value="1"/>
</dbReference>
<sequence>MRAYPEKKESGFYAYFSAACGTVGLLFLSPQFTLALLVLGIAAEISGKMGLKRYRHKAGLRALCYAGIALGFVLLLFAIVPIAFLAF</sequence>
<proteinExistence type="predicted"/>
<dbReference type="Proteomes" id="UP001500067">
    <property type="component" value="Unassembled WGS sequence"/>
</dbReference>
<reference evidence="3" key="1">
    <citation type="journal article" date="2019" name="Int. J. Syst. Evol. Microbiol.">
        <title>The Global Catalogue of Microorganisms (GCM) 10K type strain sequencing project: providing services to taxonomists for standard genome sequencing and annotation.</title>
        <authorList>
            <consortium name="The Broad Institute Genomics Platform"/>
            <consortium name="The Broad Institute Genome Sequencing Center for Infectious Disease"/>
            <person name="Wu L."/>
            <person name="Ma J."/>
        </authorList>
    </citation>
    <scope>NUCLEOTIDE SEQUENCE [LARGE SCALE GENOMIC DNA]</scope>
    <source>
        <strain evidence="3">JCM 32105</strain>
    </source>
</reference>
<feature type="transmembrane region" description="Helical" evidence="1">
    <location>
        <begin position="63"/>
        <end position="86"/>
    </location>
</feature>
<keyword evidence="1" id="KW-0472">Membrane</keyword>
<keyword evidence="1" id="KW-0812">Transmembrane</keyword>
<evidence type="ECO:0000256" key="1">
    <source>
        <dbReference type="SAM" id="Phobius"/>
    </source>
</evidence>
<keyword evidence="1" id="KW-1133">Transmembrane helix</keyword>
<name>A0ABP8N8S1_9BACT</name>